<name>A0A0B5FW09_9BACT</name>
<evidence type="ECO:0008006" key="3">
    <source>
        <dbReference type="Google" id="ProtNLM"/>
    </source>
</evidence>
<evidence type="ECO:0000313" key="2">
    <source>
        <dbReference type="Proteomes" id="UP000035036"/>
    </source>
</evidence>
<keyword evidence="2" id="KW-1185">Reference proteome</keyword>
<gene>
    <name evidence="1" type="ORF">GSUB_16065</name>
</gene>
<dbReference type="InterPro" id="IPR009752">
    <property type="entry name" value="Phage_Mu_GpJ"/>
</dbReference>
<organism evidence="1 2">
    <name type="scientific">Geoalkalibacter subterraneus</name>
    <dbReference type="NCBI Taxonomy" id="483547"/>
    <lineage>
        <taxon>Bacteria</taxon>
        <taxon>Pseudomonadati</taxon>
        <taxon>Thermodesulfobacteriota</taxon>
        <taxon>Desulfuromonadia</taxon>
        <taxon>Desulfuromonadales</taxon>
        <taxon>Geoalkalibacteraceae</taxon>
        <taxon>Geoalkalibacter</taxon>
    </lineage>
</organism>
<sequence length="139" mass="15085">MYCTQAQMIERFGEQLLVQLTDRDGAGIIDSAVIDAAIADASAEIDMYLAPRYELPLSTVPLTLTRLACILARDVLATDSDTHDERWSKQADEARRLLREIAGGKVSLGVDDQAQEAAGDDTYAAEFKPGRSVFDGGGY</sequence>
<reference evidence="1 2" key="1">
    <citation type="journal article" date="2015" name="Genome Announc.">
        <title>Genomes of Geoalkalibacter ferrihydriticus Z-0531T and Geoalkalibacter subterraneus Red1T, Two Haloalkaliphilic Metal-Reducing Deltaproteobacteria.</title>
        <authorList>
            <person name="Badalamenti J.P."/>
            <person name="Krajmalnik-Brown R."/>
            <person name="Torres C.I."/>
            <person name="Bond D.R."/>
        </authorList>
    </citation>
    <scope>NUCLEOTIDE SEQUENCE [LARGE SCALE GENOMIC DNA]</scope>
    <source>
        <strain evidence="1 2">Red1</strain>
    </source>
</reference>
<evidence type="ECO:0000313" key="1">
    <source>
        <dbReference type="EMBL" id="AJF07766.1"/>
    </source>
</evidence>
<accession>A0A0B5FW09</accession>
<protein>
    <recommendedName>
        <fullName evidence="3">Mu-like prophage FluMu protein gp36</fullName>
    </recommendedName>
</protein>
<dbReference type="EMBL" id="CP010311">
    <property type="protein sequence ID" value="AJF07766.1"/>
    <property type="molecule type" value="Genomic_DNA"/>
</dbReference>
<dbReference type="OrthoDB" id="9805172at2"/>
<dbReference type="HOGENOM" id="CLU_112375_1_1_7"/>
<dbReference type="AlphaFoldDB" id="A0A0B5FW09"/>
<dbReference type="Proteomes" id="UP000035036">
    <property type="component" value="Chromosome"/>
</dbReference>
<dbReference type="STRING" id="483547.GSUB_16065"/>
<proteinExistence type="predicted"/>
<dbReference type="KEGG" id="gsb:GSUB_16065"/>
<dbReference type="Pfam" id="PF07030">
    <property type="entry name" value="Phage_Mu_Gp36"/>
    <property type="match status" value="1"/>
</dbReference>
<dbReference type="RefSeq" id="WP_040201745.1">
    <property type="nucleotide sequence ID" value="NZ_CP010311.1"/>
</dbReference>